<accession>A0A556VUQ2</accession>
<comment type="similarity">
    <text evidence="2">Belongs to the dpy-19 family.</text>
</comment>
<dbReference type="AlphaFoldDB" id="A0A556VUQ2"/>
<evidence type="ECO:0000256" key="1">
    <source>
        <dbReference type="ARBA" id="ARBA00004141"/>
    </source>
</evidence>
<keyword evidence="10" id="KW-1185">Reference proteome</keyword>
<keyword evidence="3 9" id="KW-0328">Glycosyltransferase</keyword>
<keyword evidence="7" id="KW-0472">Membrane</keyword>
<evidence type="ECO:0000256" key="3">
    <source>
        <dbReference type="ARBA" id="ARBA00022676"/>
    </source>
</evidence>
<evidence type="ECO:0000256" key="6">
    <source>
        <dbReference type="ARBA" id="ARBA00022989"/>
    </source>
</evidence>
<dbReference type="EMBL" id="VCAZ01000273">
    <property type="protein sequence ID" value="TTR68482.1"/>
    <property type="molecule type" value="Genomic_DNA"/>
</dbReference>
<gene>
    <name evidence="9" type="ORF">Baya_16168</name>
</gene>
<evidence type="ECO:0000313" key="10">
    <source>
        <dbReference type="Proteomes" id="UP000319801"/>
    </source>
</evidence>
<dbReference type="Pfam" id="PF10034">
    <property type="entry name" value="Dpy19"/>
    <property type="match status" value="1"/>
</dbReference>
<protein>
    <submittedName>
        <fullName evidence="9">Putative C-mannosyltransferase DPY19L1</fullName>
    </submittedName>
</protein>
<evidence type="ECO:0000256" key="4">
    <source>
        <dbReference type="ARBA" id="ARBA00022679"/>
    </source>
</evidence>
<dbReference type="Proteomes" id="UP000319801">
    <property type="component" value="Unassembled WGS sequence"/>
</dbReference>
<organism evidence="9 10">
    <name type="scientific">Bagarius yarrelli</name>
    <name type="common">Goonch</name>
    <name type="synonym">Bagrus yarrelli</name>
    <dbReference type="NCBI Taxonomy" id="175774"/>
    <lineage>
        <taxon>Eukaryota</taxon>
        <taxon>Metazoa</taxon>
        <taxon>Chordata</taxon>
        <taxon>Craniata</taxon>
        <taxon>Vertebrata</taxon>
        <taxon>Euteleostomi</taxon>
        <taxon>Actinopterygii</taxon>
        <taxon>Neopterygii</taxon>
        <taxon>Teleostei</taxon>
        <taxon>Ostariophysi</taxon>
        <taxon>Siluriformes</taxon>
        <taxon>Sisoridae</taxon>
        <taxon>Sisorinae</taxon>
        <taxon>Bagarius</taxon>
    </lineage>
</organism>
<evidence type="ECO:0000256" key="2">
    <source>
        <dbReference type="ARBA" id="ARBA00008744"/>
    </source>
</evidence>
<keyword evidence="5" id="KW-0812">Transmembrane</keyword>
<dbReference type="OrthoDB" id="6019623at2759"/>
<comment type="subcellular location">
    <subcellularLocation>
        <location evidence="1">Membrane</location>
        <topology evidence="1">Multi-pass membrane protein</topology>
    </subcellularLocation>
</comment>
<evidence type="ECO:0000256" key="8">
    <source>
        <dbReference type="SAM" id="MobiDB-lite"/>
    </source>
</evidence>
<dbReference type="GO" id="GO:0016020">
    <property type="term" value="C:membrane"/>
    <property type="evidence" value="ECO:0007669"/>
    <property type="project" value="UniProtKB-SubCell"/>
</dbReference>
<keyword evidence="6" id="KW-1133">Transmembrane helix</keyword>
<feature type="region of interest" description="Disordered" evidence="8">
    <location>
        <begin position="1"/>
        <end position="38"/>
    </location>
</feature>
<evidence type="ECO:0000256" key="5">
    <source>
        <dbReference type="ARBA" id="ARBA00022692"/>
    </source>
</evidence>
<evidence type="ECO:0000256" key="7">
    <source>
        <dbReference type="ARBA" id="ARBA00023136"/>
    </source>
</evidence>
<reference evidence="9 10" key="1">
    <citation type="journal article" date="2019" name="Genome Biol. Evol.">
        <title>Whole-Genome Sequencing of the Giant Devil Catfish, Bagarius yarrelli.</title>
        <authorList>
            <person name="Jiang W."/>
            <person name="Lv Y."/>
            <person name="Cheng L."/>
            <person name="Yang K."/>
            <person name="Chao B."/>
            <person name="Wang X."/>
            <person name="Li Y."/>
            <person name="Pan X."/>
            <person name="You X."/>
            <person name="Zhang Y."/>
            <person name="Yang J."/>
            <person name="Li J."/>
            <person name="Zhang X."/>
            <person name="Liu S."/>
            <person name="Sun C."/>
            <person name="Yang J."/>
            <person name="Shi Q."/>
        </authorList>
    </citation>
    <scope>NUCLEOTIDE SEQUENCE [LARGE SCALE GENOMIC DNA]</scope>
    <source>
        <strain evidence="9">JWS20170419001</strain>
        <tissue evidence="9">Muscle</tissue>
    </source>
</reference>
<dbReference type="InterPro" id="IPR018732">
    <property type="entry name" value="Dpy-19/Dpy-19-like"/>
</dbReference>
<keyword evidence="4 9" id="KW-0808">Transferase</keyword>
<name>A0A556VUQ2_BAGYA</name>
<proteinExistence type="inferred from homology"/>
<evidence type="ECO:0000313" key="9">
    <source>
        <dbReference type="EMBL" id="TTR68482.1"/>
    </source>
</evidence>
<sequence>MGVKARESGAKEQNERSDGKSRRGRDGKSSQLHGKTSAIIRHKLGLTSASSAPTAAPLLRSHLSALFEKDRHFSHMSSLEKEMAFRTEMVL</sequence>
<dbReference type="GO" id="GO:0016757">
    <property type="term" value="F:glycosyltransferase activity"/>
    <property type="evidence" value="ECO:0007669"/>
    <property type="project" value="UniProtKB-KW"/>
</dbReference>
<feature type="compositionally biased region" description="Basic and acidic residues" evidence="8">
    <location>
        <begin position="1"/>
        <end position="28"/>
    </location>
</feature>
<comment type="caution">
    <text evidence="9">The sequence shown here is derived from an EMBL/GenBank/DDBJ whole genome shotgun (WGS) entry which is preliminary data.</text>
</comment>